<evidence type="ECO:0000313" key="4">
    <source>
        <dbReference type="Proteomes" id="UP000071641"/>
    </source>
</evidence>
<gene>
    <name evidence="3" type="ORF">GCE9029_00738</name>
</gene>
<feature type="domain" description="TssC1 C-terminal" evidence="2">
    <location>
        <begin position="334"/>
        <end position="440"/>
    </location>
</feature>
<protein>
    <recommendedName>
        <fullName evidence="5">Type VI secretion protein</fullName>
    </recommendedName>
</protein>
<dbReference type="Proteomes" id="UP000071641">
    <property type="component" value="Unassembled WGS sequence"/>
</dbReference>
<dbReference type="STRING" id="1796497.GCE9029_00738"/>
<dbReference type="InterPro" id="IPR010269">
    <property type="entry name" value="T6SS_TssC-like"/>
</dbReference>
<feature type="domain" description="TssC1 N-terminal" evidence="1">
    <location>
        <begin position="38"/>
        <end position="327"/>
    </location>
</feature>
<name>A0A128EVS5_9GAMM</name>
<dbReference type="PANTHER" id="PTHR35565">
    <property type="entry name" value="CYTOPLASMIC PROTEIN-RELATED"/>
    <property type="match status" value="1"/>
</dbReference>
<dbReference type="Pfam" id="PF05943">
    <property type="entry name" value="VipB"/>
    <property type="match status" value="1"/>
</dbReference>
<reference evidence="4" key="1">
    <citation type="submission" date="2016-02" db="EMBL/GenBank/DDBJ databases">
        <authorList>
            <person name="Rodrigo-Torres Lidia"/>
            <person name="Arahal R.David."/>
        </authorList>
    </citation>
    <scope>NUCLEOTIDE SEQUENCE [LARGE SCALE GENOMIC DNA]</scope>
    <source>
        <strain evidence="4">CECT 9029</strain>
    </source>
</reference>
<evidence type="ECO:0000313" key="3">
    <source>
        <dbReference type="EMBL" id="CZF78274.1"/>
    </source>
</evidence>
<dbReference type="Pfam" id="PF18945">
    <property type="entry name" value="VipB_2"/>
    <property type="match status" value="1"/>
</dbReference>
<dbReference type="EMBL" id="FIZX01000001">
    <property type="protein sequence ID" value="CZF78274.1"/>
    <property type="molecule type" value="Genomic_DNA"/>
</dbReference>
<proteinExistence type="predicted"/>
<dbReference type="InterPro" id="IPR044031">
    <property type="entry name" value="TssC1_N"/>
</dbReference>
<keyword evidence="4" id="KW-1185">Reference proteome</keyword>
<evidence type="ECO:0008006" key="5">
    <source>
        <dbReference type="Google" id="ProtNLM"/>
    </source>
</evidence>
<sequence>MMYSHESATYQSSEHWRALLDASRSNELGKFKALLGNLISSMDETISEQLSEVIQDASFKKLESSWKGLESLVELPISMRRIKVKVWDVTWKELANDVNLSFNVTQSTLYRKTYSQELDTAGGQPFGLLVVDHRVHPEFSEDSDYDDLYSLQLLAEVGERALCPIALGVDPNFFGDDPARQMHDSARIARILESDDYRSWQLLRKSSASRFLHLVLPEYSQREPWTHYPAGFVFDEHPVKDPILWGNPAFLLAANVLREFDRISWFGFLRAYDETAEHGAILLHKKGQHGRVDLYSEDDGFWSEQGFIALTSLYLSGQQGFFSNQSVWLPPDEASRLLGMLQTNLMACRFGHYIKAQLRDQVGSFDSAADCKRSLEKWIQKYISEVDYGDDAIMARYPLKSCDITLVEDPSDKTRYLCEIKLQPQYQYEILDAQIVLATAVSANEVGEAA</sequence>
<dbReference type="PANTHER" id="PTHR35565:SF1">
    <property type="entry name" value="TYPE VI SECRETION SYSTEM CONTRACTILE SHEATH LARGE SUBUNIT"/>
    <property type="match status" value="1"/>
</dbReference>
<accession>A0A128EVS5</accession>
<evidence type="ECO:0000259" key="1">
    <source>
        <dbReference type="Pfam" id="PF05943"/>
    </source>
</evidence>
<evidence type="ECO:0000259" key="2">
    <source>
        <dbReference type="Pfam" id="PF18945"/>
    </source>
</evidence>
<organism evidence="3 4">
    <name type="scientific">Grimontia celer</name>
    <dbReference type="NCBI Taxonomy" id="1796497"/>
    <lineage>
        <taxon>Bacteria</taxon>
        <taxon>Pseudomonadati</taxon>
        <taxon>Pseudomonadota</taxon>
        <taxon>Gammaproteobacteria</taxon>
        <taxon>Vibrionales</taxon>
        <taxon>Vibrionaceae</taxon>
        <taxon>Grimontia</taxon>
    </lineage>
</organism>
<dbReference type="InterPro" id="IPR044032">
    <property type="entry name" value="TssC1_C"/>
</dbReference>
<dbReference type="AlphaFoldDB" id="A0A128EVS5"/>